<dbReference type="Proteomes" id="UP000186817">
    <property type="component" value="Unassembled WGS sequence"/>
</dbReference>
<dbReference type="SUPFAM" id="SSF51206">
    <property type="entry name" value="cAMP-binding domain-like"/>
    <property type="match status" value="1"/>
</dbReference>
<accession>A0A1Q9CTK0</accession>
<dbReference type="SMART" id="SM00100">
    <property type="entry name" value="cNMP"/>
    <property type="match status" value="1"/>
</dbReference>
<dbReference type="InterPro" id="IPR018490">
    <property type="entry name" value="cNMP-bd_dom_sf"/>
</dbReference>
<dbReference type="CDD" id="cd00038">
    <property type="entry name" value="CAP_ED"/>
    <property type="match status" value="1"/>
</dbReference>
<feature type="region of interest" description="Disordered" evidence="1">
    <location>
        <begin position="77"/>
        <end position="156"/>
    </location>
</feature>
<keyword evidence="4" id="KW-1185">Reference proteome</keyword>
<proteinExistence type="predicted"/>
<dbReference type="InterPro" id="IPR014710">
    <property type="entry name" value="RmlC-like_jellyroll"/>
</dbReference>
<dbReference type="EMBL" id="LSRX01000926">
    <property type="protein sequence ID" value="OLP86250.1"/>
    <property type="molecule type" value="Genomic_DNA"/>
</dbReference>
<evidence type="ECO:0000259" key="2">
    <source>
        <dbReference type="PROSITE" id="PS50042"/>
    </source>
</evidence>
<dbReference type="PANTHER" id="PTHR23011">
    <property type="entry name" value="CYCLIC NUCLEOTIDE-BINDING DOMAIN CONTAINING PROTEIN"/>
    <property type="match status" value="1"/>
</dbReference>
<dbReference type="Pfam" id="PF00027">
    <property type="entry name" value="cNMP_binding"/>
    <property type="match status" value="1"/>
</dbReference>
<organism evidence="3 4">
    <name type="scientific">Symbiodinium microadriaticum</name>
    <name type="common">Dinoflagellate</name>
    <name type="synonym">Zooxanthella microadriatica</name>
    <dbReference type="NCBI Taxonomy" id="2951"/>
    <lineage>
        <taxon>Eukaryota</taxon>
        <taxon>Sar</taxon>
        <taxon>Alveolata</taxon>
        <taxon>Dinophyceae</taxon>
        <taxon>Suessiales</taxon>
        <taxon>Symbiodiniaceae</taxon>
        <taxon>Symbiodinium</taxon>
    </lineage>
</organism>
<evidence type="ECO:0000256" key="1">
    <source>
        <dbReference type="SAM" id="MobiDB-lite"/>
    </source>
</evidence>
<dbReference type="OrthoDB" id="416873at2759"/>
<comment type="caution">
    <text evidence="3">The sequence shown here is derived from an EMBL/GenBank/DDBJ whole genome shotgun (WGS) entry which is preliminary data.</text>
</comment>
<evidence type="ECO:0000313" key="4">
    <source>
        <dbReference type="Proteomes" id="UP000186817"/>
    </source>
</evidence>
<dbReference type="PANTHER" id="PTHR23011:SF28">
    <property type="entry name" value="CYCLIC NUCLEOTIDE-BINDING DOMAIN CONTAINING PROTEIN"/>
    <property type="match status" value="1"/>
</dbReference>
<sequence>MLEGKQNTSSTLAHRLVRRSSALRDLWGEGCESVMSHVPKRAVQHCLYTPLQEVSPPCLKPCQTKLHPSGLYTSEVAHKDTLRQQPKLLQDTQKESEYERQLCRSTRPEDYKVSRESRTSEDNLQTAREAERGSGAHWSSEYRSASAEGMSRRPTRQLTAQQILASRVVPAPRSCVSKVLNHSSHTADFGRHGSNPREKISAWEDKMPVFKTDLNAGTTKGTLHIPGYQGVTPTCPGFSEQQLRVARVQTRSVDKSNIVENFRKKVVGYGGHVPQAAHCLLKSRLQRLRVTKPTDLVAFGKSMVQASQSRPFAAISASVLVLAASHLTWRRKTGPQLEMMSLPSVPRGQAASAYRGSTAALPGRRSVLPPIEGGFGGARGASRQSVLDPPDGGLVRRVSVTPTATEMSRDGISKTLSSLKLFKDLDPAVMQMIPEIVTSIFCQAGTVLFKQGDPPGSCYVVIGGAVGVFALSDEEMPPHPAQGTARLATETDFMQSFLPGQKTVDGFSRYHDDTNLGNRVSKLGPGSVVGELALMNDQPRLASAKCLEDTEVFVIRRHDFDNVLKEEMVKKGDEKLRFLMRHLPGMKEVPVPKPGGKPHAAYIFKHAKFPRGHTFLVQGKIAEPHFWAVYRGAVEFKRAEVLLLEKLASQP</sequence>
<feature type="compositionally biased region" description="Basic and acidic residues" evidence="1">
    <location>
        <begin position="92"/>
        <end position="121"/>
    </location>
</feature>
<feature type="domain" description="Cyclic nucleotide-binding" evidence="2">
    <location>
        <begin position="421"/>
        <end position="581"/>
    </location>
</feature>
<protein>
    <recommendedName>
        <fullName evidence="2">Cyclic nucleotide-binding domain-containing protein</fullName>
    </recommendedName>
</protein>
<evidence type="ECO:0000313" key="3">
    <source>
        <dbReference type="EMBL" id="OLP86250.1"/>
    </source>
</evidence>
<dbReference type="Gene3D" id="2.60.120.10">
    <property type="entry name" value="Jelly Rolls"/>
    <property type="match status" value="1"/>
</dbReference>
<dbReference type="AlphaFoldDB" id="A0A1Q9CTK0"/>
<dbReference type="InterPro" id="IPR000595">
    <property type="entry name" value="cNMP-bd_dom"/>
</dbReference>
<name>A0A1Q9CTK0_SYMMI</name>
<reference evidence="3 4" key="1">
    <citation type="submission" date="2016-02" db="EMBL/GenBank/DDBJ databases">
        <title>Genome analysis of coral dinoflagellate symbionts highlights evolutionary adaptations to a symbiotic lifestyle.</title>
        <authorList>
            <person name="Aranda M."/>
            <person name="Li Y."/>
            <person name="Liew Y.J."/>
            <person name="Baumgarten S."/>
            <person name="Simakov O."/>
            <person name="Wilson M."/>
            <person name="Piel J."/>
            <person name="Ashoor H."/>
            <person name="Bougouffa S."/>
            <person name="Bajic V.B."/>
            <person name="Ryu T."/>
            <person name="Ravasi T."/>
            <person name="Bayer T."/>
            <person name="Micklem G."/>
            <person name="Kim H."/>
            <person name="Bhak J."/>
            <person name="Lajeunesse T.C."/>
            <person name="Voolstra C.R."/>
        </authorList>
    </citation>
    <scope>NUCLEOTIDE SEQUENCE [LARGE SCALE GENOMIC DNA]</scope>
    <source>
        <strain evidence="3 4">CCMP2467</strain>
    </source>
</reference>
<gene>
    <name evidence="3" type="ORF">AK812_SmicGene32669</name>
</gene>
<dbReference type="PROSITE" id="PS50042">
    <property type="entry name" value="CNMP_BINDING_3"/>
    <property type="match status" value="1"/>
</dbReference>